<comment type="caution">
    <text evidence="5">The sequence shown here is derived from an EMBL/GenBank/DDBJ whole genome shotgun (WGS) entry which is preliminary data.</text>
</comment>
<evidence type="ECO:0000256" key="2">
    <source>
        <dbReference type="ARBA" id="ARBA00005979"/>
    </source>
</evidence>
<keyword evidence="3" id="KW-0560">Oxidoreductase</keyword>
<organism evidence="5 6">
    <name type="scientific">Hypsibius exemplaris</name>
    <name type="common">Freshwater tardigrade</name>
    <dbReference type="NCBI Taxonomy" id="2072580"/>
    <lineage>
        <taxon>Eukaryota</taxon>
        <taxon>Metazoa</taxon>
        <taxon>Ecdysozoa</taxon>
        <taxon>Tardigrada</taxon>
        <taxon>Eutardigrada</taxon>
        <taxon>Parachela</taxon>
        <taxon>Hypsibioidea</taxon>
        <taxon>Hypsibiidae</taxon>
        <taxon>Hypsibius</taxon>
    </lineage>
</organism>
<evidence type="ECO:0000259" key="4">
    <source>
        <dbReference type="Pfam" id="PF00724"/>
    </source>
</evidence>
<evidence type="ECO:0000256" key="1">
    <source>
        <dbReference type="ARBA" id="ARBA00001917"/>
    </source>
</evidence>
<name>A0A9X6NJV5_HYPEX</name>
<evidence type="ECO:0000313" key="6">
    <source>
        <dbReference type="Proteomes" id="UP000192578"/>
    </source>
</evidence>
<dbReference type="GO" id="GO:0016628">
    <property type="term" value="F:oxidoreductase activity, acting on the CH-CH group of donors, NAD or NADP as acceptor"/>
    <property type="evidence" value="ECO:0007669"/>
    <property type="project" value="UniProtKB-ARBA"/>
</dbReference>
<reference evidence="6" key="1">
    <citation type="submission" date="2017-01" db="EMBL/GenBank/DDBJ databases">
        <title>Comparative genomics of anhydrobiosis in the tardigrade Hypsibius dujardini.</title>
        <authorList>
            <person name="Yoshida Y."/>
            <person name="Koutsovoulos G."/>
            <person name="Laetsch D."/>
            <person name="Stevens L."/>
            <person name="Kumar S."/>
            <person name="Horikawa D."/>
            <person name="Ishino K."/>
            <person name="Komine S."/>
            <person name="Tomita M."/>
            <person name="Blaxter M."/>
            <person name="Arakawa K."/>
        </authorList>
    </citation>
    <scope>NUCLEOTIDE SEQUENCE [LARGE SCALE GENOMIC DNA]</scope>
    <source>
        <strain evidence="6">Z151</strain>
    </source>
</reference>
<dbReference type="AlphaFoldDB" id="A0A9X6NJV5"/>
<dbReference type="Proteomes" id="UP000192578">
    <property type="component" value="Unassembled WGS sequence"/>
</dbReference>
<feature type="domain" description="NADH:flavin oxidoreductase/NADH oxidase N-terminal" evidence="4">
    <location>
        <begin position="57"/>
        <end position="402"/>
    </location>
</feature>
<sequence>MGHADQSTNDQKAGNDHAVVPKSVPAVQPEGATCCSDNSADTKVKTLTCSLTGMAPLFTPIKIGSLQLTHRIIMAPLTRCRASPEGVPNTELAGTYYTQRTTKGGLIISEATNISRQATGHFCAPGIYTPAQVEAWKSITSAIQKKGGFIFLQLWHVGRGSHSKYQPDGRPPVGPSPIAIKEETSLPDGSLAPFEVPRELTLEEITAIVEDYRKATKNAFLAGFDGVEVHGANGYLIDQFLHDGSNQRKDKYGGSYENRARFLLEVVEAVQQTWIEAAGAGSPKAANVGLRLAPFGKYQDMSDSHEAELYGYVIPNLNRFNLAYLHVVEPRVIGSTAAGPEAVEVVHSLGKTYNGPWITAGGYRPDDANKTVMDAAHSDPPRAVAVAFGRLFIANPDLPLRIFLRAPLHHYNRATFYTHDAVGYTDQPFLAAGDIVEGVKELRVEQPDNQKLQNAIEGEIQLLKVQA</sequence>
<dbReference type="GO" id="GO:0005829">
    <property type="term" value="C:cytosol"/>
    <property type="evidence" value="ECO:0007669"/>
    <property type="project" value="UniProtKB-ARBA"/>
</dbReference>
<dbReference type="InterPro" id="IPR013785">
    <property type="entry name" value="Aldolase_TIM"/>
</dbReference>
<keyword evidence="6" id="KW-1185">Reference proteome</keyword>
<dbReference type="InterPro" id="IPR045247">
    <property type="entry name" value="Oye-like"/>
</dbReference>
<dbReference type="PANTHER" id="PTHR22893:SF91">
    <property type="entry name" value="NADPH DEHYDROGENASE 2-RELATED"/>
    <property type="match status" value="1"/>
</dbReference>
<dbReference type="CDD" id="cd02933">
    <property type="entry name" value="OYE_like_FMN"/>
    <property type="match status" value="1"/>
</dbReference>
<comment type="cofactor">
    <cofactor evidence="1">
        <name>FMN</name>
        <dbReference type="ChEBI" id="CHEBI:58210"/>
    </cofactor>
</comment>
<evidence type="ECO:0000313" key="5">
    <source>
        <dbReference type="EMBL" id="OWA54298.1"/>
    </source>
</evidence>
<dbReference type="Gene3D" id="3.20.20.70">
    <property type="entry name" value="Aldolase class I"/>
    <property type="match status" value="1"/>
</dbReference>
<gene>
    <name evidence="5" type="ORF">BV898_18706</name>
</gene>
<accession>A0A9X6NJV5</accession>
<protein>
    <submittedName>
        <fullName evidence="5">12-oxophytodienoate reductase 1</fullName>
    </submittedName>
</protein>
<dbReference type="PANTHER" id="PTHR22893">
    <property type="entry name" value="NADH OXIDOREDUCTASE-RELATED"/>
    <property type="match status" value="1"/>
</dbReference>
<evidence type="ECO:0000256" key="3">
    <source>
        <dbReference type="ARBA" id="ARBA00023002"/>
    </source>
</evidence>
<dbReference type="InterPro" id="IPR001155">
    <property type="entry name" value="OxRdtase_FMN_N"/>
</dbReference>
<dbReference type="GO" id="GO:0010181">
    <property type="term" value="F:FMN binding"/>
    <property type="evidence" value="ECO:0007669"/>
    <property type="project" value="InterPro"/>
</dbReference>
<dbReference type="OrthoDB" id="1663137at2759"/>
<dbReference type="Pfam" id="PF00724">
    <property type="entry name" value="Oxidored_FMN"/>
    <property type="match status" value="1"/>
</dbReference>
<comment type="similarity">
    <text evidence="2">Belongs to the NADH:flavin oxidoreductase/NADH oxidase family.</text>
</comment>
<dbReference type="SUPFAM" id="SSF51395">
    <property type="entry name" value="FMN-linked oxidoreductases"/>
    <property type="match status" value="1"/>
</dbReference>
<dbReference type="EMBL" id="MTYJ01000390">
    <property type="protein sequence ID" value="OWA54298.1"/>
    <property type="molecule type" value="Genomic_DNA"/>
</dbReference>
<dbReference type="FunFam" id="3.20.20.70:FF:000059">
    <property type="entry name" value="N-ethylmaleimide reductase, FMN-linked"/>
    <property type="match status" value="1"/>
</dbReference>
<proteinExistence type="inferred from homology"/>